<comment type="similarity">
    <text evidence="1">Belongs to the LysR transcriptional regulatory family.</text>
</comment>
<sequence length="298" mass="32415">MRQLRALAIVARSGSYTAAATSIGVTQPAVSLQIQTLQERMGLPLFERANGRLVPTQAGVLLVALSQHIETLVLETERQLAAMRAGQGGEVSIGAVSTAKYFVPFIISAFQQAHPNIEVRLVIGNRGEMLSLMRSNQLDLAIMGRPPDDLLVESQKLGDHPHVIICAPGHRLAGRTSVEVAGLEAETFLVREPGSGTRILMGRYFAEHAMAPRIGMEIASNETIKQAVMAGLGMAFISSHVIAAEVADRRIAIVKVKGLPLLREWFVIRRPERALLPAAARMYAFLSEQGRRHLPELP</sequence>
<dbReference type="Pfam" id="PF03466">
    <property type="entry name" value="LysR_substrate"/>
    <property type="match status" value="1"/>
</dbReference>
<protein>
    <recommendedName>
        <fullName evidence="5">HTH-type transcriptional regulator CbbR</fullName>
    </recommendedName>
    <alternativeName>
        <fullName evidence="6">RuBisCO operon transcriptional regulator</fullName>
    </alternativeName>
</protein>
<dbReference type="RefSeq" id="WP_305681358.1">
    <property type="nucleotide sequence ID" value="NZ_JBHSLU010000043.1"/>
</dbReference>
<dbReference type="PRINTS" id="PR00039">
    <property type="entry name" value="HTHLYSR"/>
</dbReference>
<gene>
    <name evidence="8" type="ORF">ACFPN9_14420</name>
</gene>
<dbReference type="SUPFAM" id="SSF46785">
    <property type="entry name" value="Winged helix' DNA-binding domain"/>
    <property type="match status" value="1"/>
</dbReference>
<dbReference type="InterPro" id="IPR000847">
    <property type="entry name" value="LysR_HTH_N"/>
</dbReference>
<evidence type="ECO:0000256" key="5">
    <source>
        <dbReference type="ARBA" id="ARBA00039279"/>
    </source>
</evidence>
<organism evidence="8 9">
    <name type="scientific">Bosea massiliensis</name>
    <dbReference type="NCBI Taxonomy" id="151419"/>
    <lineage>
        <taxon>Bacteria</taxon>
        <taxon>Pseudomonadati</taxon>
        <taxon>Pseudomonadota</taxon>
        <taxon>Alphaproteobacteria</taxon>
        <taxon>Hyphomicrobiales</taxon>
        <taxon>Boseaceae</taxon>
        <taxon>Bosea</taxon>
    </lineage>
</organism>
<feature type="domain" description="HTH lysR-type" evidence="7">
    <location>
        <begin position="1"/>
        <end position="56"/>
    </location>
</feature>
<evidence type="ECO:0000313" key="9">
    <source>
        <dbReference type="Proteomes" id="UP001596060"/>
    </source>
</evidence>
<dbReference type="InterPro" id="IPR036390">
    <property type="entry name" value="WH_DNA-bd_sf"/>
</dbReference>
<keyword evidence="2" id="KW-0805">Transcription regulation</keyword>
<dbReference type="Gene3D" id="3.40.190.10">
    <property type="entry name" value="Periplasmic binding protein-like II"/>
    <property type="match status" value="2"/>
</dbReference>
<dbReference type="Proteomes" id="UP001596060">
    <property type="component" value="Unassembled WGS sequence"/>
</dbReference>
<evidence type="ECO:0000256" key="3">
    <source>
        <dbReference type="ARBA" id="ARBA00023125"/>
    </source>
</evidence>
<evidence type="ECO:0000256" key="4">
    <source>
        <dbReference type="ARBA" id="ARBA00023163"/>
    </source>
</evidence>
<keyword evidence="3" id="KW-0238">DNA-binding</keyword>
<evidence type="ECO:0000256" key="6">
    <source>
        <dbReference type="ARBA" id="ARBA00043141"/>
    </source>
</evidence>
<dbReference type="InterPro" id="IPR005119">
    <property type="entry name" value="LysR_subst-bd"/>
</dbReference>
<reference evidence="9" key="1">
    <citation type="journal article" date="2019" name="Int. J. Syst. Evol. Microbiol.">
        <title>The Global Catalogue of Microorganisms (GCM) 10K type strain sequencing project: providing services to taxonomists for standard genome sequencing and annotation.</title>
        <authorList>
            <consortium name="The Broad Institute Genomics Platform"/>
            <consortium name="The Broad Institute Genome Sequencing Center for Infectious Disease"/>
            <person name="Wu L."/>
            <person name="Ma J."/>
        </authorList>
    </citation>
    <scope>NUCLEOTIDE SEQUENCE [LARGE SCALE GENOMIC DNA]</scope>
    <source>
        <strain evidence="9">CCUG 43117</strain>
    </source>
</reference>
<keyword evidence="4" id="KW-0804">Transcription</keyword>
<dbReference type="SUPFAM" id="SSF53850">
    <property type="entry name" value="Periplasmic binding protein-like II"/>
    <property type="match status" value="1"/>
</dbReference>
<dbReference type="Gene3D" id="1.10.10.10">
    <property type="entry name" value="Winged helix-like DNA-binding domain superfamily/Winged helix DNA-binding domain"/>
    <property type="match status" value="1"/>
</dbReference>
<dbReference type="PANTHER" id="PTHR30126:SF5">
    <property type="entry name" value="HTH-TYPE TRANSCRIPTIONAL ACTIVATOR CMPR"/>
    <property type="match status" value="1"/>
</dbReference>
<evidence type="ECO:0000313" key="8">
    <source>
        <dbReference type="EMBL" id="MFC5506450.1"/>
    </source>
</evidence>
<dbReference type="EMBL" id="JBHSLU010000043">
    <property type="protein sequence ID" value="MFC5506450.1"/>
    <property type="molecule type" value="Genomic_DNA"/>
</dbReference>
<evidence type="ECO:0000256" key="1">
    <source>
        <dbReference type="ARBA" id="ARBA00009437"/>
    </source>
</evidence>
<comment type="caution">
    <text evidence="8">The sequence shown here is derived from an EMBL/GenBank/DDBJ whole genome shotgun (WGS) entry which is preliminary data.</text>
</comment>
<evidence type="ECO:0000256" key="2">
    <source>
        <dbReference type="ARBA" id="ARBA00023015"/>
    </source>
</evidence>
<name>A0ABW0P160_9HYPH</name>
<proteinExistence type="inferred from homology"/>
<accession>A0ABW0P160</accession>
<keyword evidence="9" id="KW-1185">Reference proteome</keyword>
<dbReference type="Pfam" id="PF00126">
    <property type="entry name" value="HTH_1"/>
    <property type="match status" value="1"/>
</dbReference>
<dbReference type="PROSITE" id="PS50931">
    <property type="entry name" value="HTH_LYSR"/>
    <property type="match status" value="1"/>
</dbReference>
<dbReference type="PANTHER" id="PTHR30126">
    <property type="entry name" value="HTH-TYPE TRANSCRIPTIONAL REGULATOR"/>
    <property type="match status" value="1"/>
</dbReference>
<evidence type="ECO:0000259" key="7">
    <source>
        <dbReference type="PROSITE" id="PS50931"/>
    </source>
</evidence>
<dbReference type="InterPro" id="IPR036388">
    <property type="entry name" value="WH-like_DNA-bd_sf"/>
</dbReference>